<protein>
    <recommendedName>
        <fullName evidence="3">RNase H type-1 domain-containing protein</fullName>
    </recommendedName>
</protein>
<dbReference type="Gene3D" id="3.30.420.10">
    <property type="entry name" value="Ribonuclease H-like superfamily/Ribonuclease H"/>
    <property type="match status" value="1"/>
</dbReference>
<dbReference type="OrthoDB" id="6771932at2759"/>
<proteinExistence type="predicted"/>
<accession>A0A5J4UWB0</accession>
<evidence type="ECO:0000313" key="1">
    <source>
        <dbReference type="EMBL" id="KAA6374593.1"/>
    </source>
</evidence>
<dbReference type="InterPro" id="IPR036397">
    <property type="entry name" value="RNaseH_sf"/>
</dbReference>
<dbReference type="PANTHER" id="PTHR33050:SF7">
    <property type="entry name" value="RIBONUCLEASE H"/>
    <property type="match status" value="1"/>
</dbReference>
<dbReference type="CDD" id="cd09275">
    <property type="entry name" value="RNase_HI_RT_DIRS1"/>
    <property type="match status" value="1"/>
</dbReference>
<dbReference type="PANTHER" id="PTHR33050">
    <property type="entry name" value="REVERSE TRANSCRIPTASE DOMAIN-CONTAINING PROTEIN"/>
    <property type="match status" value="1"/>
</dbReference>
<reference evidence="1 2" key="1">
    <citation type="submission" date="2019-03" db="EMBL/GenBank/DDBJ databases">
        <title>Single cell metagenomics reveals metabolic interactions within the superorganism composed of flagellate Streblomastix strix and complex community of Bacteroidetes bacteria on its surface.</title>
        <authorList>
            <person name="Treitli S.C."/>
            <person name="Kolisko M."/>
            <person name="Husnik F."/>
            <person name="Keeling P."/>
            <person name="Hampl V."/>
        </authorList>
    </citation>
    <scope>NUCLEOTIDE SEQUENCE [LARGE SCALE GENOMIC DNA]</scope>
    <source>
        <strain evidence="1">ST1C</strain>
    </source>
</reference>
<evidence type="ECO:0008006" key="3">
    <source>
        <dbReference type="Google" id="ProtNLM"/>
    </source>
</evidence>
<dbReference type="Proteomes" id="UP000324800">
    <property type="component" value="Unassembled WGS sequence"/>
</dbReference>
<dbReference type="AlphaFoldDB" id="A0A5J4UWB0"/>
<evidence type="ECO:0000313" key="2">
    <source>
        <dbReference type="Proteomes" id="UP000324800"/>
    </source>
</evidence>
<feature type="non-terminal residue" evidence="1">
    <location>
        <position position="147"/>
    </location>
</feature>
<dbReference type="GO" id="GO:0003676">
    <property type="term" value="F:nucleic acid binding"/>
    <property type="evidence" value="ECO:0007669"/>
    <property type="project" value="InterPro"/>
</dbReference>
<dbReference type="EMBL" id="SNRW01011855">
    <property type="protein sequence ID" value="KAA6374593.1"/>
    <property type="molecule type" value="Genomic_DNA"/>
</dbReference>
<dbReference type="InterPro" id="IPR052055">
    <property type="entry name" value="Hepadnavirus_pol/RT"/>
</dbReference>
<sequence length="147" mass="17370">MTQVLFTIDPALEGSGTIPQKQQIEMMDAEGWQKNQHLQNSNQREIATVLFALRMHKQLIEQNQIHFLILFTDNQKIEYNLRRWRAAPYFIHLVRLIYTLLEDKNNQLTTIHIPGLQNNKADALSRLAWRGDYMIKPEILQQTMEQL</sequence>
<organism evidence="1 2">
    <name type="scientific">Streblomastix strix</name>
    <dbReference type="NCBI Taxonomy" id="222440"/>
    <lineage>
        <taxon>Eukaryota</taxon>
        <taxon>Metamonada</taxon>
        <taxon>Preaxostyla</taxon>
        <taxon>Oxymonadida</taxon>
        <taxon>Streblomastigidae</taxon>
        <taxon>Streblomastix</taxon>
    </lineage>
</organism>
<dbReference type="SUPFAM" id="SSF53098">
    <property type="entry name" value="Ribonuclease H-like"/>
    <property type="match status" value="1"/>
</dbReference>
<dbReference type="InterPro" id="IPR012337">
    <property type="entry name" value="RNaseH-like_sf"/>
</dbReference>
<comment type="caution">
    <text evidence="1">The sequence shown here is derived from an EMBL/GenBank/DDBJ whole genome shotgun (WGS) entry which is preliminary data.</text>
</comment>
<name>A0A5J4UWB0_9EUKA</name>
<gene>
    <name evidence="1" type="ORF">EZS28_029879</name>
</gene>